<name>A0ABD0VWC2_DENTH</name>
<evidence type="ECO:0000256" key="1">
    <source>
        <dbReference type="ARBA" id="ARBA00022574"/>
    </source>
</evidence>
<dbReference type="SUPFAM" id="SSF50978">
    <property type="entry name" value="WD40 repeat-like"/>
    <property type="match status" value="1"/>
</dbReference>
<dbReference type="EMBL" id="JANQDX010000002">
    <property type="protein sequence ID" value="KAL0927071.1"/>
    <property type="molecule type" value="Genomic_DNA"/>
</dbReference>
<dbReference type="Pfam" id="PF12899">
    <property type="entry name" value="Glyco_hydro_100"/>
    <property type="match status" value="1"/>
</dbReference>
<dbReference type="PANTHER" id="PTHR14107">
    <property type="entry name" value="WD REPEAT PROTEIN"/>
    <property type="match status" value="1"/>
</dbReference>
<keyword evidence="1 6" id="KW-0853">WD repeat</keyword>
<feature type="repeat" description="WD" evidence="6">
    <location>
        <begin position="327"/>
        <end position="368"/>
    </location>
</feature>
<dbReference type="InterPro" id="IPR024746">
    <property type="entry name" value="Glyco_hydro_100"/>
</dbReference>
<gene>
    <name evidence="8" type="ORF">M5K25_001227</name>
</gene>
<sequence length="850" mass="93075">MASSSSSMNPSSPGLKAYFKTPEGRYKLQYEKTHSAGIIHYSHGKSVSQVGPEIRFIAFFVMVRIEILSSSLDFQLTIAYLKEKQASQGPSVPSTPGSSGVVKSAAARLFVGVNGSKPFSFGGSNGGSKMMSGSSRFGGTFGGSVGSGSSPSSANYDGKGTYLIFNAGDSLFISDLNLHNKDPIKYIHFSISYPLCHAFDSEAKDGHDLLIGLHSGDIFTVSLRQQLQDPGKKLVGAQHYNKDGAINSSRCICVVWVPDGDGIFVSAHADGNLYVYGKCNPIIRWHISQGFINNISFSMDGGYLATVGRDGYLRVFDYLKEQLTFGGKSYYGALLCCAWSPDGKYILTGGEDDLVQVWSMEERKIVAWGEGHNSWVSGVSFDSYWSAPNPDGKGENAMYRFGSVGQDAQLLLWDLEMDEISLPLRYPPTGGSPTFSSGSNSARWDTISPIGTLQPSPSMRDVPKLSPLTVHRAHVDPLSGLIFTEDSVVTICREGHIKIWSRPVDTEIISQANSDTVLNNLSATSDENHDRQLISPSRKVNEAEIKYFSVIPIVSKFGGLKIENIIEGQEGVMDGLRDPGIRKVGSHSSIDTDIFDISRLLDKPRTLNNIDRHRSLDERSMSEHSVMGNAKAVDSSESMSSTMETGARLGFETPISSTPRFLEPHPNVVDAWEALRRSLVYFRGQPVGTVAAVDYQSEEVLNYDQVFVRDFVPSAMAFLMNGESDIVKNFLLKTLQLQSWEKRIDRFKLGEGAMPASFKVLHDSNRKTDTVVADFGESAIGRVAPVDSGFWWIILLRAYTKSTGDISLAESTDCQKGMRLILSLCLSEGFDTFPTLLCADGCSMIDRRMV</sequence>
<evidence type="ECO:0000256" key="6">
    <source>
        <dbReference type="PROSITE-ProRule" id="PRU00221"/>
    </source>
</evidence>
<evidence type="ECO:0000256" key="3">
    <source>
        <dbReference type="ARBA" id="ARBA00022801"/>
    </source>
</evidence>
<dbReference type="InterPro" id="IPR036322">
    <property type="entry name" value="WD40_repeat_dom_sf"/>
</dbReference>
<keyword evidence="3" id="KW-0378">Hydrolase</keyword>
<dbReference type="InterPro" id="IPR001680">
    <property type="entry name" value="WD40_rpt"/>
</dbReference>
<dbReference type="Proteomes" id="UP001552299">
    <property type="component" value="Unassembled WGS sequence"/>
</dbReference>
<accession>A0ABD0VWC2</accession>
<evidence type="ECO:0000256" key="5">
    <source>
        <dbReference type="ARBA" id="ARBA00023295"/>
    </source>
</evidence>
<keyword evidence="2" id="KW-0677">Repeat</keyword>
<evidence type="ECO:0000313" key="8">
    <source>
        <dbReference type="EMBL" id="KAL0927071.1"/>
    </source>
</evidence>
<comment type="caution">
    <text evidence="8">The sequence shown here is derived from an EMBL/GenBank/DDBJ whole genome shotgun (WGS) entry which is preliminary data.</text>
</comment>
<feature type="region of interest" description="Disordered" evidence="7">
    <location>
        <begin position="619"/>
        <end position="639"/>
    </location>
</feature>
<dbReference type="PROSITE" id="PS50294">
    <property type="entry name" value="WD_REPEATS_REGION"/>
    <property type="match status" value="1"/>
</dbReference>
<dbReference type="Pfam" id="PF00400">
    <property type="entry name" value="WD40"/>
    <property type="match status" value="2"/>
</dbReference>
<dbReference type="InterPro" id="IPR051362">
    <property type="entry name" value="WD_repeat_creC_regulators"/>
</dbReference>
<dbReference type="PROSITE" id="PS50082">
    <property type="entry name" value="WD_REPEATS_2"/>
    <property type="match status" value="1"/>
</dbReference>
<evidence type="ECO:0008006" key="10">
    <source>
        <dbReference type="Google" id="ProtNLM"/>
    </source>
</evidence>
<protein>
    <recommendedName>
        <fullName evidence="10">Beta-fructofuranosidase</fullName>
    </recommendedName>
</protein>
<dbReference type="GO" id="GO:0016798">
    <property type="term" value="F:hydrolase activity, acting on glycosyl bonds"/>
    <property type="evidence" value="ECO:0007669"/>
    <property type="project" value="UniProtKB-KW"/>
</dbReference>
<dbReference type="PANTHER" id="PTHR14107:SF16">
    <property type="entry name" value="AT02583P"/>
    <property type="match status" value="1"/>
</dbReference>
<dbReference type="SUPFAM" id="SSF48208">
    <property type="entry name" value="Six-hairpin glycosidases"/>
    <property type="match status" value="1"/>
</dbReference>
<evidence type="ECO:0000313" key="9">
    <source>
        <dbReference type="Proteomes" id="UP001552299"/>
    </source>
</evidence>
<keyword evidence="5" id="KW-0326">Glycosidase</keyword>
<dbReference type="Gene3D" id="2.130.10.10">
    <property type="entry name" value="YVTN repeat-like/Quinoprotein amine dehydrogenase"/>
    <property type="match status" value="1"/>
</dbReference>
<dbReference type="InterPro" id="IPR008928">
    <property type="entry name" value="6-hairpin_glycosidase_sf"/>
</dbReference>
<reference evidence="8 9" key="1">
    <citation type="journal article" date="2024" name="Plant Biotechnol. J.">
        <title>Dendrobium thyrsiflorum genome and its molecular insights into genes involved in important horticultural traits.</title>
        <authorList>
            <person name="Chen B."/>
            <person name="Wang J.Y."/>
            <person name="Zheng P.J."/>
            <person name="Li K.L."/>
            <person name="Liang Y.M."/>
            <person name="Chen X.F."/>
            <person name="Zhang C."/>
            <person name="Zhao X."/>
            <person name="He X."/>
            <person name="Zhang G.Q."/>
            <person name="Liu Z.J."/>
            <person name="Xu Q."/>
        </authorList>
    </citation>
    <scope>NUCLEOTIDE SEQUENCE [LARGE SCALE GENOMIC DNA]</scope>
    <source>
        <strain evidence="8">GZMU011</strain>
    </source>
</reference>
<dbReference type="SMART" id="SM00320">
    <property type="entry name" value="WD40"/>
    <property type="match status" value="5"/>
</dbReference>
<evidence type="ECO:0000256" key="2">
    <source>
        <dbReference type="ARBA" id="ARBA00022737"/>
    </source>
</evidence>
<evidence type="ECO:0000256" key="4">
    <source>
        <dbReference type="ARBA" id="ARBA00023277"/>
    </source>
</evidence>
<evidence type="ECO:0000256" key="7">
    <source>
        <dbReference type="SAM" id="MobiDB-lite"/>
    </source>
</evidence>
<dbReference type="AlphaFoldDB" id="A0ABD0VWC2"/>
<keyword evidence="9" id="KW-1185">Reference proteome</keyword>
<organism evidence="8 9">
    <name type="scientific">Dendrobium thyrsiflorum</name>
    <name type="common">Pinecone-like raceme dendrobium</name>
    <name type="synonym">Orchid</name>
    <dbReference type="NCBI Taxonomy" id="117978"/>
    <lineage>
        <taxon>Eukaryota</taxon>
        <taxon>Viridiplantae</taxon>
        <taxon>Streptophyta</taxon>
        <taxon>Embryophyta</taxon>
        <taxon>Tracheophyta</taxon>
        <taxon>Spermatophyta</taxon>
        <taxon>Magnoliopsida</taxon>
        <taxon>Liliopsida</taxon>
        <taxon>Asparagales</taxon>
        <taxon>Orchidaceae</taxon>
        <taxon>Epidendroideae</taxon>
        <taxon>Malaxideae</taxon>
        <taxon>Dendrobiinae</taxon>
        <taxon>Dendrobium</taxon>
    </lineage>
</organism>
<dbReference type="InterPro" id="IPR015943">
    <property type="entry name" value="WD40/YVTN_repeat-like_dom_sf"/>
</dbReference>
<proteinExistence type="predicted"/>
<keyword evidence="4" id="KW-0119">Carbohydrate metabolism</keyword>